<dbReference type="AlphaFoldDB" id="Q2W7T1"/>
<dbReference type="Gene3D" id="1.10.3730.20">
    <property type="match status" value="1"/>
</dbReference>
<feature type="transmembrane region" description="Helical" evidence="11">
    <location>
        <begin position="67"/>
        <end position="90"/>
    </location>
</feature>
<dbReference type="SUPFAM" id="SSF103481">
    <property type="entry name" value="Multidrug resistance efflux transporter EmrE"/>
    <property type="match status" value="1"/>
</dbReference>
<dbReference type="KEGG" id="mag:amb1290"/>
<dbReference type="PANTHER" id="PTHR30561">
    <property type="entry name" value="SMR FAMILY PROTON-DEPENDENT DRUG EFFLUX TRANSPORTER SUGE"/>
    <property type="match status" value="1"/>
</dbReference>
<organism evidence="12 13">
    <name type="scientific">Paramagnetospirillum magneticum (strain ATCC 700264 / AMB-1)</name>
    <name type="common">Magnetospirillum magneticum</name>
    <dbReference type="NCBI Taxonomy" id="342108"/>
    <lineage>
        <taxon>Bacteria</taxon>
        <taxon>Pseudomonadati</taxon>
        <taxon>Pseudomonadota</taxon>
        <taxon>Alphaproteobacteria</taxon>
        <taxon>Rhodospirillales</taxon>
        <taxon>Magnetospirillaceae</taxon>
        <taxon>Paramagnetospirillum</taxon>
    </lineage>
</organism>
<dbReference type="Pfam" id="PF00893">
    <property type="entry name" value="Multi_Drug_Res"/>
    <property type="match status" value="1"/>
</dbReference>
<keyword evidence="3" id="KW-1003">Cell membrane</keyword>
<proteinExistence type="inferred from homology"/>
<dbReference type="GO" id="GO:0022857">
    <property type="term" value="F:transmembrane transporter activity"/>
    <property type="evidence" value="ECO:0007669"/>
    <property type="project" value="InterPro"/>
</dbReference>
<evidence type="ECO:0000256" key="8">
    <source>
        <dbReference type="ARBA" id="ARBA00039168"/>
    </source>
</evidence>
<evidence type="ECO:0000256" key="5">
    <source>
        <dbReference type="ARBA" id="ARBA00022989"/>
    </source>
</evidence>
<feature type="transmembrane region" description="Helical" evidence="11">
    <location>
        <begin position="40"/>
        <end position="60"/>
    </location>
</feature>
<evidence type="ECO:0000256" key="3">
    <source>
        <dbReference type="ARBA" id="ARBA00022475"/>
    </source>
</evidence>
<evidence type="ECO:0000256" key="10">
    <source>
        <dbReference type="SAM" id="MobiDB-lite"/>
    </source>
</evidence>
<feature type="region of interest" description="Disordered" evidence="10">
    <location>
        <begin position="1"/>
        <end position="28"/>
    </location>
</feature>
<dbReference type="InterPro" id="IPR045324">
    <property type="entry name" value="Small_multidrug_res"/>
</dbReference>
<gene>
    <name evidence="12" type="ordered locus">amb1290</name>
</gene>
<evidence type="ECO:0000256" key="11">
    <source>
        <dbReference type="SAM" id="Phobius"/>
    </source>
</evidence>
<dbReference type="HOGENOM" id="CLU_133067_1_1_5"/>
<evidence type="ECO:0000256" key="1">
    <source>
        <dbReference type="ARBA" id="ARBA00004651"/>
    </source>
</evidence>
<evidence type="ECO:0000256" key="4">
    <source>
        <dbReference type="ARBA" id="ARBA00022692"/>
    </source>
</evidence>
<dbReference type="InterPro" id="IPR037185">
    <property type="entry name" value="EmrE-like"/>
</dbReference>
<feature type="transmembrane region" description="Helical" evidence="11">
    <location>
        <begin position="96"/>
        <end position="115"/>
    </location>
</feature>
<feature type="transmembrane region" description="Helical" evidence="11">
    <location>
        <begin position="122"/>
        <end position="139"/>
    </location>
</feature>
<evidence type="ECO:0000256" key="9">
    <source>
        <dbReference type="RuleBase" id="RU003942"/>
    </source>
</evidence>
<reference evidence="12 13" key="1">
    <citation type="journal article" date="2005" name="DNA Res.">
        <title>Complete genome sequence of the facultative anaerobic magnetotactic bacterium Magnetospirillum sp. strain AMB-1.</title>
        <authorList>
            <person name="Matsunaga T."/>
            <person name="Okamura Y."/>
            <person name="Fukuda Y."/>
            <person name="Wahyudi A.T."/>
            <person name="Murase Y."/>
            <person name="Takeyama H."/>
        </authorList>
    </citation>
    <scope>NUCLEOTIDE SEQUENCE [LARGE SCALE GENOMIC DNA]</scope>
    <source>
        <strain evidence="13">ATCC 700264 / AMB-1</strain>
    </source>
</reference>
<keyword evidence="5 11" id="KW-1133">Transmembrane helix</keyword>
<name>Q2W7T1_PARM1</name>
<keyword evidence="13" id="KW-1185">Reference proteome</keyword>
<evidence type="ECO:0000256" key="6">
    <source>
        <dbReference type="ARBA" id="ARBA00023136"/>
    </source>
</evidence>
<dbReference type="EMBL" id="AP007255">
    <property type="protein sequence ID" value="BAE50094.1"/>
    <property type="molecule type" value="Genomic_DNA"/>
</dbReference>
<dbReference type="Proteomes" id="UP000007058">
    <property type="component" value="Chromosome"/>
</dbReference>
<feature type="compositionally biased region" description="Polar residues" evidence="10">
    <location>
        <begin position="1"/>
        <end position="12"/>
    </location>
</feature>
<evidence type="ECO:0000313" key="13">
    <source>
        <dbReference type="Proteomes" id="UP000007058"/>
    </source>
</evidence>
<comment type="similarity">
    <text evidence="7">Belongs to the drug/metabolite transporter (DMT) superfamily. Small multidrug resistance (SMR) (TC 2.A.7.1) family. Gdx/SugE subfamily.</text>
</comment>
<keyword evidence="2" id="KW-0813">Transport</keyword>
<evidence type="ECO:0000256" key="2">
    <source>
        <dbReference type="ARBA" id="ARBA00022448"/>
    </source>
</evidence>
<dbReference type="STRING" id="342108.amb1290"/>
<dbReference type="FunFam" id="1.10.3730.20:FF:000001">
    <property type="entry name" value="Quaternary ammonium compound resistance transporter SugE"/>
    <property type="match status" value="1"/>
</dbReference>
<dbReference type="GO" id="GO:0005886">
    <property type="term" value="C:plasma membrane"/>
    <property type="evidence" value="ECO:0007669"/>
    <property type="project" value="UniProtKB-SubCell"/>
</dbReference>
<sequence length="140" mass="14540">MPRTAGSRSDSISGRAGTTRPFSPHLRDGPALTEHGHMPWIYLLSAGLLEIGWAVGLKYVDGLSRPLPLVLTGAAMVGSVVLLGMAVRTLPLGTAYAVWTGIGTVGTVIAGMILFAEPADALRLFCMAMIVAGILGLKLA</sequence>
<keyword evidence="4 9" id="KW-0812">Transmembrane</keyword>
<keyword evidence="6 11" id="KW-0472">Membrane</keyword>
<accession>Q2W7T1</accession>
<protein>
    <recommendedName>
        <fullName evidence="8">Guanidinium exporter</fullName>
    </recommendedName>
</protein>
<dbReference type="PANTHER" id="PTHR30561:SF0">
    <property type="entry name" value="GUANIDINIUM EXPORTER"/>
    <property type="match status" value="1"/>
</dbReference>
<dbReference type="GO" id="GO:1990961">
    <property type="term" value="P:xenobiotic detoxification by transmembrane export across the plasma membrane"/>
    <property type="evidence" value="ECO:0007669"/>
    <property type="project" value="UniProtKB-ARBA"/>
</dbReference>
<evidence type="ECO:0000313" key="12">
    <source>
        <dbReference type="EMBL" id="BAE50094.1"/>
    </source>
</evidence>
<dbReference type="InterPro" id="IPR000390">
    <property type="entry name" value="Small_drug/metabolite_transptr"/>
</dbReference>
<evidence type="ECO:0000256" key="7">
    <source>
        <dbReference type="ARBA" id="ARBA00038151"/>
    </source>
</evidence>
<comment type="subcellular location">
    <subcellularLocation>
        <location evidence="1 9">Cell membrane</location>
        <topology evidence="1 9">Multi-pass membrane protein</topology>
    </subcellularLocation>
</comment>